<organism evidence="3 4">
    <name type="scientific">Tetracentron sinense</name>
    <name type="common">Spur-leaf</name>
    <dbReference type="NCBI Taxonomy" id="13715"/>
    <lineage>
        <taxon>Eukaryota</taxon>
        <taxon>Viridiplantae</taxon>
        <taxon>Streptophyta</taxon>
        <taxon>Embryophyta</taxon>
        <taxon>Tracheophyta</taxon>
        <taxon>Spermatophyta</taxon>
        <taxon>Magnoliopsida</taxon>
        <taxon>Trochodendrales</taxon>
        <taxon>Trochodendraceae</taxon>
        <taxon>Tetracentron</taxon>
    </lineage>
</organism>
<keyword evidence="1" id="KW-0805">Transcription regulation</keyword>
<accession>A0A835D3B9</accession>
<dbReference type="InterPro" id="IPR044660">
    <property type="entry name" value="IBH1-like"/>
</dbReference>
<sequence length="111" mass="12643">MASAVGPKRAWSRAMLFKLRRGAKHRALARKIRAGAKRKREVSNKEGFELKRANDLRRTVPGGEAMDFCSLLEETAHYIKCLTNQVYSFNPQVTDEMERLLLESSSKGMEN</sequence>
<name>A0A835D3B9_TETSI</name>
<reference evidence="3 4" key="1">
    <citation type="submission" date="2020-04" db="EMBL/GenBank/DDBJ databases">
        <title>Plant Genome Project.</title>
        <authorList>
            <person name="Zhang R.-G."/>
        </authorList>
    </citation>
    <scope>NUCLEOTIDE SEQUENCE [LARGE SCALE GENOMIC DNA]</scope>
    <source>
        <strain evidence="3">YNK0</strain>
        <tissue evidence="3">Leaf</tissue>
    </source>
</reference>
<dbReference type="PANTHER" id="PTHR33124">
    <property type="entry name" value="TRANSCRIPTION FACTOR IBH1-LIKE 1"/>
    <property type="match status" value="1"/>
</dbReference>
<dbReference type="Proteomes" id="UP000655225">
    <property type="component" value="Unassembled WGS sequence"/>
</dbReference>
<evidence type="ECO:0000256" key="1">
    <source>
        <dbReference type="ARBA" id="ARBA00023015"/>
    </source>
</evidence>
<evidence type="ECO:0000256" key="2">
    <source>
        <dbReference type="ARBA" id="ARBA00023163"/>
    </source>
</evidence>
<keyword evidence="4" id="KW-1185">Reference proteome</keyword>
<comment type="caution">
    <text evidence="3">The sequence shown here is derived from an EMBL/GenBank/DDBJ whole genome shotgun (WGS) entry which is preliminary data.</text>
</comment>
<dbReference type="EMBL" id="JABCRI010000020">
    <property type="protein sequence ID" value="KAF8388516.1"/>
    <property type="molecule type" value="Genomic_DNA"/>
</dbReference>
<proteinExistence type="predicted"/>
<dbReference type="AlphaFoldDB" id="A0A835D3B9"/>
<gene>
    <name evidence="3" type="ORF">HHK36_027191</name>
</gene>
<dbReference type="GO" id="GO:0006355">
    <property type="term" value="P:regulation of DNA-templated transcription"/>
    <property type="evidence" value="ECO:0007669"/>
    <property type="project" value="InterPro"/>
</dbReference>
<dbReference type="OMA" id="PQVTDEM"/>
<dbReference type="OrthoDB" id="786845at2759"/>
<keyword evidence="2" id="KW-0804">Transcription</keyword>
<evidence type="ECO:0000313" key="3">
    <source>
        <dbReference type="EMBL" id="KAF8388516.1"/>
    </source>
</evidence>
<protein>
    <submittedName>
        <fullName evidence="3">Uncharacterized protein</fullName>
    </submittedName>
</protein>
<evidence type="ECO:0000313" key="4">
    <source>
        <dbReference type="Proteomes" id="UP000655225"/>
    </source>
</evidence>
<dbReference type="PANTHER" id="PTHR33124:SF40">
    <property type="entry name" value="TRANSCRIPTION FACTOR IBH1"/>
    <property type="match status" value="1"/>
</dbReference>